<evidence type="ECO:0000259" key="2">
    <source>
        <dbReference type="Pfam" id="PF13670"/>
    </source>
</evidence>
<feature type="signal peptide" evidence="1">
    <location>
        <begin position="1"/>
        <end position="20"/>
    </location>
</feature>
<dbReference type="InterPro" id="IPR025711">
    <property type="entry name" value="PepSY"/>
</dbReference>
<evidence type="ECO:0000313" key="3">
    <source>
        <dbReference type="EMBL" id="TCT34719.1"/>
    </source>
</evidence>
<reference evidence="3 4" key="1">
    <citation type="submission" date="2019-03" db="EMBL/GenBank/DDBJ databases">
        <title>Freshwater and sediment microbial communities from various areas in North America, analyzing microbe dynamics in response to fracking.</title>
        <authorList>
            <person name="Lamendella R."/>
        </authorList>
    </citation>
    <scope>NUCLEOTIDE SEQUENCE [LARGE SCALE GENOMIC DNA]</scope>
    <source>
        <strain evidence="3 4">175.2</strain>
    </source>
</reference>
<accession>A0A4R3NL13</accession>
<evidence type="ECO:0000313" key="4">
    <source>
        <dbReference type="Proteomes" id="UP000295097"/>
    </source>
</evidence>
<dbReference type="RefSeq" id="WP_132313446.1">
    <property type="nucleotide sequence ID" value="NZ_SMAR01000031.1"/>
</dbReference>
<keyword evidence="1" id="KW-0732">Signal</keyword>
<dbReference type="OrthoDB" id="7916581at2"/>
<keyword evidence="4" id="KW-1185">Reference proteome</keyword>
<comment type="caution">
    <text evidence="3">The sequence shown here is derived from an EMBL/GenBank/DDBJ whole genome shotgun (WGS) entry which is preliminary data.</text>
</comment>
<name>A0A4R3NL13_9HYPH</name>
<proteinExistence type="predicted"/>
<dbReference type="EMBL" id="SMAR01000031">
    <property type="protein sequence ID" value="TCT34719.1"/>
    <property type="molecule type" value="Genomic_DNA"/>
</dbReference>
<dbReference type="AlphaFoldDB" id="A0A4R3NL13"/>
<sequence>MKRSVLFALSLIAGPVSAFAMPSVGDVVGANPKDATAALEKTGCTVRASEAEGAMIEAKCSDSNSQMWEVYIDPASGKVARISGKD</sequence>
<organism evidence="3 4">
    <name type="scientific">Martelella mediterranea</name>
    <dbReference type="NCBI Taxonomy" id="293089"/>
    <lineage>
        <taxon>Bacteria</taxon>
        <taxon>Pseudomonadati</taxon>
        <taxon>Pseudomonadota</taxon>
        <taxon>Alphaproteobacteria</taxon>
        <taxon>Hyphomicrobiales</taxon>
        <taxon>Aurantimonadaceae</taxon>
        <taxon>Martelella</taxon>
    </lineage>
</organism>
<feature type="domain" description="PepSY" evidence="2">
    <location>
        <begin position="7"/>
        <end position="81"/>
    </location>
</feature>
<gene>
    <name evidence="3" type="ORF">EDC90_10313</name>
</gene>
<dbReference type="Proteomes" id="UP000295097">
    <property type="component" value="Unassembled WGS sequence"/>
</dbReference>
<dbReference type="Pfam" id="PF13670">
    <property type="entry name" value="PepSY_2"/>
    <property type="match status" value="1"/>
</dbReference>
<protein>
    <submittedName>
        <fullName evidence="3">YpeB-like protein with putative protease inhibitory function</fullName>
    </submittedName>
</protein>
<feature type="chain" id="PRO_5020306656" evidence="1">
    <location>
        <begin position="21"/>
        <end position="86"/>
    </location>
</feature>
<evidence type="ECO:0000256" key="1">
    <source>
        <dbReference type="SAM" id="SignalP"/>
    </source>
</evidence>